<evidence type="ECO:0000256" key="1">
    <source>
        <dbReference type="SAM" id="Phobius"/>
    </source>
</evidence>
<evidence type="ECO:0000313" key="2">
    <source>
        <dbReference type="Proteomes" id="UP000887566"/>
    </source>
</evidence>
<dbReference type="SUPFAM" id="SSF50199">
    <property type="entry name" value="Staphylococcal nuclease"/>
    <property type="match status" value="1"/>
</dbReference>
<dbReference type="GO" id="GO:0005615">
    <property type="term" value="C:extracellular space"/>
    <property type="evidence" value="ECO:0007669"/>
    <property type="project" value="TreeGrafter"/>
</dbReference>
<keyword evidence="1" id="KW-1133">Transmembrane helix</keyword>
<reference evidence="3" key="1">
    <citation type="submission" date="2022-11" db="UniProtKB">
        <authorList>
            <consortium name="WormBaseParasite"/>
        </authorList>
    </citation>
    <scope>IDENTIFICATION</scope>
</reference>
<organism evidence="2 3">
    <name type="scientific">Plectus sambesii</name>
    <dbReference type="NCBI Taxonomy" id="2011161"/>
    <lineage>
        <taxon>Eukaryota</taxon>
        <taxon>Metazoa</taxon>
        <taxon>Ecdysozoa</taxon>
        <taxon>Nematoda</taxon>
        <taxon>Chromadorea</taxon>
        <taxon>Plectida</taxon>
        <taxon>Plectina</taxon>
        <taxon>Plectoidea</taxon>
        <taxon>Plectidae</taxon>
        <taxon>Plectus</taxon>
    </lineage>
</organism>
<proteinExistence type="predicted"/>
<evidence type="ECO:0000313" key="3">
    <source>
        <dbReference type="WBParaSite" id="PSAMB.scaffold3764size16973.g22438.t1"/>
    </source>
</evidence>
<protein>
    <submittedName>
        <fullName evidence="3">TNase-like domain-containing protein</fullName>
    </submittedName>
</protein>
<dbReference type="InterPro" id="IPR035437">
    <property type="entry name" value="SNase_OB-fold_sf"/>
</dbReference>
<dbReference type="PANTHER" id="PTHR28434">
    <property type="entry name" value="PROTEIN C3ORF33"/>
    <property type="match status" value="1"/>
</dbReference>
<dbReference type="PANTHER" id="PTHR28434:SF1">
    <property type="entry name" value="PROTEIN C3ORF33"/>
    <property type="match status" value="1"/>
</dbReference>
<keyword evidence="1" id="KW-0472">Membrane</keyword>
<name>A0A914WFG8_9BILA</name>
<feature type="transmembrane region" description="Helical" evidence="1">
    <location>
        <begin position="29"/>
        <end position="49"/>
    </location>
</feature>
<sequence>MSSETAKSTVKSADKQKVVVVVDPVDRHAALIVRGAIVCTGIAGLAMIARSLRLFTKFEHVRQIPTEFVRKQMKLAGTLKSVQLDGSMRIDHQPILRAPQILPRRRLTDTDGLLTIRPAGIEMTDAGRCFLRENYALLEKPIYFTLIKPTSGDVNSLDCDLFVKKGRFRSASLNKELIRRGLARVPGADNQQHLTALHTVPAYSRLVNQLLLSEQIADRRGVGMWERDTWVESMRALPYQMGEMVRSAAITRLILLTASGTKNAVVSTYRAAQSAFDFGVRVGRWIIFQSQRASAAGRRLTSSAEKTS</sequence>
<dbReference type="AlphaFoldDB" id="A0A914WFG8"/>
<dbReference type="Proteomes" id="UP000887566">
    <property type="component" value="Unplaced"/>
</dbReference>
<keyword evidence="1" id="KW-0812">Transmembrane</keyword>
<accession>A0A914WFG8</accession>
<dbReference type="InterPro" id="IPR042421">
    <property type="entry name" value="C3orf33-like"/>
</dbReference>
<dbReference type="WBParaSite" id="PSAMB.scaffold3764size16973.g22438.t1">
    <property type="protein sequence ID" value="PSAMB.scaffold3764size16973.g22438.t1"/>
    <property type="gene ID" value="PSAMB.scaffold3764size16973.g22438"/>
</dbReference>
<keyword evidence="2" id="KW-1185">Reference proteome</keyword>